<dbReference type="AlphaFoldDB" id="A0A224YGV3"/>
<sequence length="91" mass="10631">MFVTAQHRLSIFVLYPITKKKIHTDYMFTDDRLYRCNRLTVLSQLDSVQSEQAKPMTARPTYTVQNPRAHDLIDNLAVCPIALFTHKQVHE</sequence>
<name>A0A224YGV3_9ACAR</name>
<dbReference type="EMBL" id="GFPF01002048">
    <property type="protein sequence ID" value="MAA13194.1"/>
    <property type="molecule type" value="Transcribed_RNA"/>
</dbReference>
<proteinExistence type="predicted"/>
<organism evidence="1">
    <name type="scientific">Rhipicephalus zambeziensis</name>
    <dbReference type="NCBI Taxonomy" id="60191"/>
    <lineage>
        <taxon>Eukaryota</taxon>
        <taxon>Metazoa</taxon>
        <taxon>Ecdysozoa</taxon>
        <taxon>Arthropoda</taxon>
        <taxon>Chelicerata</taxon>
        <taxon>Arachnida</taxon>
        <taxon>Acari</taxon>
        <taxon>Parasitiformes</taxon>
        <taxon>Ixodida</taxon>
        <taxon>Ixodoidea</taxon>
        <taxon>Ixodidae</taxon>
        <taxon>Rhipicephalinae</taxon>
        <taxon>Rhipicephalus</taxon>
        <taxon>Rhipicephalus</taxon>
    </lineage>
</organism>
<accession>A0A224YGV3</accession>
<protein>
    <submittedName>
        <fullName evidence="1">Uncharacterized protein</fullName>
    </submittedName>
</protein>
<reference evidence="1" key="1">
    <citation type="journal article" date="2017" name="Parasit. Vectors">
        <title>Sialotranscriptomics of Rhipicephalus zambeziensis reveals intricate expression profiles of secretory proteins and suggests tight temporal transcriptional regulation during blood-feeding.</title>
        <authorList>
            <person name="de Castro M.H."/>
            <person name="de Klerk D."/>
            <person name="Pienaar R."/>
            <person name="Rees D.J.G."/>
            <person name="Mans B.J."/>
        </authorList>
    </citation>
    <scope>NUCLEOTIDE SEQUENCE</scope>
    <source>
        <tissue evidence="1">Salivary glands</tissue>
    </source>
</reference>
<evidence type="ECO:0000313" key="1">
    <source>
        <dbReference type="EMBL" id="MAA13194.1"/>
    </source>
</evidence>